<gene>
    <name evidence="1" type="ORF">LCGC14_3045900</name>
</gene>
<comment type="caution">
    <text evidence="1">The sequence shown here is derived from an EMBL/GenBank/DDBJ whole genome shotgun (WGS) entry which is preliminary data.</text>
</comment>
<accession>A0A0F8ZE30</accession>
<protein>
    <submittedName>
        <fullName evidence="1">Uncharacterized protein</fullName>
    </submittedName>
</protein>
<name>A0A0F8ZE30_9ZZZZ</name>
<reference evidence="1" key="1">
    <citation type="journal article" date="2015" name="Nature">
        <title>Complex archaea that bridge the gap between prokaryotes and eukaryotes.</title>
        <authorList>
            <person name="Spang A."/>
            <person name="Saw J.H."/>
            <person name="Jorgensen S.L."/>
            <person name="Zaremba-Niedzwiedzka K."/>
            <person name="Martijn J."/>
            <person name="Lind A.E."/>
            <person name="van Eijk R."/>
            <person name="Schleper C."/>
            <person name="Guy L."/>
            <person name="Ettema T.J."/>
        </authorList>
    </citation>
    <scope>NUCLEOTIDE SEQUENCE</scope>
</reference>
<proteinExistence type="predicted"/>
<organism evidence="1">
    <name type="scientific">marine sediment metagenome</name>
    <dbReference type="NCBI Taxonomy" id="412755"/>
    <lineage>
        <taxon>unclassified sequences</taxon>
        <taxon>metagenomes</taxon>
        <taxon>ecological metagenomes</taxon>
    </lineage>
</organism>
<dbReference type="EMBL" id="LAZR01064055">
    <property type="protein sequence ID" value="KKK58291.1"/>
    <property type="molecule type" value="Genomic_DNA"/>
</dbReference>
<sequence length="81" mass="9334">MKCKSCGTVEIKDFKIDPKPCICCDGWLEDLAVHLANERADENLSDRTGNQCKRRIAIKSIKFSLALRKENVKIKQERVRK</sequence>
<dbReference type="AlphaFoldDB" id="A0A0F8ZE30"/>
<evidence type="ECO:0000313" key="1">
    <source>
        <dbReference type="EMBL" id="KKK58291.1"/>
    </source>
</evidence>